<dbReference type="InterPro" id="IPR050644">
    <property type="entry name" value="PG_Glycine_Bridge_Synth"/>
</dbReference>
<dbReference type="InterPro" id="IPR016181">
    <property type="entry name" value="Acyl_CoA_acyltransferase"/>
</dbReference>
<keyword evidence="6" id="KW-0961">Cell wall biogenesis/degradation</keyword>
<dbReference type="InterPro" id="IPR003447">
    <property type="entry name" value="FEMABX"/>
</dbReference>
<proteinExistence type="inferred from homology"/>
<keyword evidence="9" id="KW-1185">Reference proteome</keyword>
<evidence type="ECO:0000256" key="4">
    <source>
        <dbReference type="ARBA" id="ARBA00022984"/>
    </source>
</evidence>
<dbReference type="Pfam" id="PF02388">
    <property type="entry name" value="FemAB"/>
    <property type="match status" value="2"/>
</dbReference>
<evidence type="ECO:0000256" key="7">
    <source>
        <dbReference type="SAM" id="MobiDB-lite"/>
    </source>
</evidence>
<keyword evidence="2" id="KW-0808">Transferase</keyword>
<dbReference type="Gene3D" id="3.40.630.30">
    <property type="match status" value="2"/>
</dbReference>
<evidence type="ECO:0000256" key="2">
    <source>
        <dbReference type="ARBA" id="ARBA00022679"/>
    </source>
</evidence>
<reference evidence="8 9" key="1">
    <citation type="submission" date="2023-04" db="EMBL/GenBank/DDBJ databases">
        <title>Spirochaete genome identified in red abalone sample constitutes a novel genus.</title>
        <authorList>
            <person name="Sharma S.P."/>
            <person name="Purcell C.M."/>
            <person name="Hyde J.R."/>
            <person name="Severin A.J."/>
        </authorList>
    </citation>
    <scope>NUCLEOTIDE SEQUENCE [LARGE SCALE GENOMIC DNA]</scope>
    <source>
        <strain evidence="8 9">SP-2023</strain>
    </source>
</reference>
<evidence type="ECO:0000313" key="8">
    <source>
        <dbReference type="EMBL" id="WGK70200.1"/>
    </source>
</evidence>
<organism evidence="8 9">
    <name type="scientific">Candidatus Haliotispira prima</name>
    <dbReference type="NCBI Taxonomy" id="3034016"/>
    <lineage>
        <taxon>Bacteria</taxon>
        <taxon>Pseudomonadati</taxon>
        <taxon>Spirochaetota</taxon>
        <taxon>Spirochaetia</taxon>
        <taxon>Spirochaetales</taxon>
        <taxon>Spirochaetaceae</taxon>
        <taxon>Candidatus Haliotispira</taxon>
    </lineage>
</organism>
<feature type="region of interest" description="Disordered" evidence="7">
    <location>
        <begin position="101"/>
        <end position="121"/>
    </location>
</feature>
<dbReference type="EMBL" id="CP123443">
    <property type="protein sequence ID" value="WGK70200.1"/>
    <property type="molecule type" value="Genomic_DNA"/>
</dbReference>
<gene>
    <name evidence="8" type="ORF">P0082_04890</name>
</gene>
<dbReference type="PANTHER" id="PTHR36174">
    <property type="entry name" value="LIPID II:GLYCINE GLYCYLTRANSFERASE"/>
    <property type="match status" value="1"/>
</dbReference>
<keyword evidence="5" id="KW-0012">Acyltransferase</keyword>
<protein>
    <submittedName>
        <fullName evidence="8">Peptidoglycan bridge formation glycyltransferase FemA/FemB family protein</fullName>
    </submittedName>
</protein>
<name>A0ABY8MLE3_9SPIO</name>
<comment type="similarity">
    <text evidence="1">Belongs to the FemABX family.</text>
</comment>
<evidence type="ECO:0000256" key="6">
    <source>
        <dbReference type="ARBA" id="ARBA00023316"/>
    </source>
</evidence>
<sequence>MFGQLFSIIHLFTSPTGKTGIGFPTDFRSCSEEEYQQKLCAGLRKLGEEEAGGKREAESSAVFGGLGCSLSFLQSRFWGHFKNRQGWKAHYFCGTIDGPGTQASRTSGGRTDDEGTNGGESSGRDFTVLVLSRSLLPRRFPALLSVAYIPFGPVFSGQNDQKGQSAADEDLISGWNPFACSRDYFAACRLIVQKLLGYIPLSCFFVRLDSNWLTACKKSLGREPKAEKIREKAESNEANGCGSVVSIVGKADEAMDLKVSGEADEARRAVSLAAKEFGFHRAVQRVQVPDTVLLDLSLSEEQLLAQMHKKHRYNIRLAQKKGVQIRRVPWREGLEQWYQIYRITAQRDRIGIHSPDYYRTLFEEQEQASESVSLYLYLAYRPSDGLDTTSDSTATVEAVGAELLAGVIVLHHCDSAVATYMYGASANEGRELMPNYLLQWQAIREARRAGMLCYDFFGVPPHAEPTHPLHGLYRFKVGFGGYLIQRAGAWDMGYSRLFYTVYRLLEYGRFRLRHLRHKSSG</sequence>
<dbReference type="PANTHER" id="PTHR36174:SF1">
    <property type="entry name" value="LIPID II:GLYCINE GLYCYLTRANSFERASE"/>
    <property type="match status" value="1"/>
</dbReference>
<evidence type="ECO:0000313" key="9">
    <source>
        <dbReference type="Proteomes" id="UP001228690"/>
    </source>
</evidence>
<dbReference type="RefSeq" id="WP_326928407.1">
    <property type="nucleotide sequence ID" value="NZ_CP123443.1"/>
</dbReference>
<dbReference type="Proteomes" id="UP001228690">
    <property type="component" value="Chromosome"/>
</dbReference>
<evidence type="ECO:0000256" key="1">
    <source>
        <dbReference type="ARBA" id="ARBA00009943"/>
    </source>
</evidence>
<evidence type="ECO:0000256" key="5">
    <source>
        <dbReference type="ARBA" id="ARBA00023315"/>
    </source>
</evidence>
<accession>A0ABY8MLE3</accession>
<dbReference type="SUPFAM" id="SSF55729">
    <property type="entry name" value="Acyl-CoA N-acyltransferases (Nat)"/>
    <property type="match status" value="1"/>
</dbReference>
<keyword evidence="3" id="KW-0133">Cell shape</keyword>
<evidence type="ECO:0000256" key="3">
    <source>
        <dbReference type="ARBA" id="ARBA00022960"/>
    </source>
</evidence>
<keyword evidence="4" id="KW-0573">Peptidoglycan synthesis</keyword>